<dbReference type="EMBL" id="CP009287">
    <property type="protein sequence ID" value="AIQ69523.1"/>
    <property type="molecule type" value="Genomic_DNA"/>
</dbReference>
<protein>
    <recommendedName>
        <fullName evidence="2">Tail spike domain-containing protein</fullName>
    </recommendedName>
</protein>
<dbReference type="InterPro" id="IPR007119">
    <property type="entry name" value="Phage_tail_spike_N"/>
</dbReference>
<feature type="compositionally biased region" description="Polar residues" evidence="1">
    <location>
        <begin position="431"/>
        <end position="475"/>
    </location>
</feature>
<gene>
    <name evidence="3" type="ORF">PGRAT_19210</name>
</gene>
<dbReference type="NCBIfam" id="TIGR01665">
    <property type="entry name" value="put_anti_recept"/>
    <property type="match status" value="1"/>
</dbReference>
<evidence type="ECO:0000259" key="2">
    <source>
        <dbReference type="Pfam" id="PF06605"/>
    </source>
</evidence>
<sequence length="677" mass="74572">MPKAPVTIYDAQMRRVALLENAFDIEYSMPLNSLWTAGFSLPGDDPKNVECRPFYFVELYDDDERVELFRIVPNTMNRSQSGPIIKYECEHVLATLLNDVLFQSHTVGNLGVYTAQVIQYILSKQVMPRWKLGTVGFTRQFEYNWENETLLGALFSVPKPFDSEYQWTWDTTSYPWTLNLVPPDEAVTAYIRYGVNMTEIEKVVDPTNLCTRLYGLGFGEGVNQLTFAGINGGLPYIEDAAAQAKYGILSSIFVDRRFEYPETLLARCQTLFNELKVPRISYRVGGSEIHRLTGQQIYKFKTGARVRVQDDEMGEDVIVRVVNVGKDDMLGAPGDVQIEIANRTEDIAGSIADLQNRQHINDSYAQGATNLDTRDFADNADPTHPAILKFYVPEETARINKVMLSFQVEAFRAYSKAIASAPAVSSGPSSTQTAGPSTRDTAGPSTRQTAGPSSTETTAAGGQTTSGPSSRSTTAAGGGVVNTRTGAYKLDPGFAPDPTTYEGAHNHGVANGTQLATPGGGFVTWVTHAGHTHNPAMHSHLIDLPDHIHDMDHTHNIDSHTHNMEHTHDMDHTHDMEHTHNMEHTHQIPAHTHGIEYGIYSGPSPTALNITVDGNVVPFNETSGTDIDIIPYLSKDESGKVNRGVFHEIRITPDKLGRIAATVVSQLFVQSRGGGNY</sequence>
<dbReference type="OrthoDB" id="1696092at2"/>
<keyword evidence="4" id="KW-1185">Reference proteome</keyword>
<dbReference type="Proteomes" id="UP000029500">
    <property type="component" value="Chromosome"/>
</dbReference>
<name>A0A089MDH3_9BACL</name>
<dbReference type="HOGENOM" id="CLU_027630_0_0_9"/>
<dbReference type="InterPro" id="IPR010572">
    <property type="entry name" value="Tail_dom"/>
</dbReference>
<feature type="region of interest" description="Disordered" evidence="1">
    <location>
        <begin position="421"/>
        <end position="489"/>
    </location>
</feature>
<dbReference type="KEGG" id="pgm:PGRAT_19210"/>
<dbReference type="AlphaFoldDB" id="A0A089MDH3"/>
<proteinExistence type="predicted"/>
<accession>A0A089MDH3</accession>
<reference evidence="3 4" key="1">
    <citation type="submission" date="2014-08" db="EMBL/GenBank/DDBJ databases">
        <title>Comparative genomics of the Paenibacillus odorifer group.</title>
        <authorList>
            <person name="den Bakker H.C."/>
            <person name="Tsai Y.-C."/>
            <person name="Martin N."/>
            <person name="Korlach J."/>
            <person name="Wiedmann M."/>
        </authorList>
    </citation>
    <scope>NUCLEOTIDE SEQUENCE [LARGE SCALE GENOMIC DNA]</scope>
    <source>
        <strain evidence="3 4">DSM 15220</strain>
    </source>
</reference>
<dbReference type="eggNOG" id="COG4926">
    <property type="taxonomic scope" value="Bacteria"/>
</dbReference>
<feature type="compositionally biased region" description="Low complexity" evidence="1">
    <location>
        <begin position="421"/>
        <end position="430"/>
    </location>
</feature>
<evidence type="ECO:0000313" key="4">
    <source>
        <dbReference type="Proteomes" id="UP000029500"/>
    </source>
</evidence>
<evidence type="ECO:0000313" key="3">
    <source>
        <dbReference type="EMBL" id="AIQ69523.1"/>
    </source>
</evidence>
<dbReference type="STRING" id="189425.PGRAT_19210"/>
<organism evidence="3 4">
    <name type="scientific">Paenibacillus graminis</name>
    <dbReference type="NCBI Taxonomy" id="189425"/>
    <lineage>
        <taxon>Bacteria</taxon>
        <taxon>Bacillati</taxon>
        <taxon>Bacillota</taxon>
        <taxon>Bacilli</taxon>
        <taxon>Bacillales</taxon>
        <taxon>Paenibacillaceae</taxon>
        <taxon>Paenibacillus</taxon>
    </lineage>
</organism>
<dbReference type="Pfam" id="PF06605">
    <property type="entry name" value="Prophage_tail"/>
    <property type="match status" value="1"/>
</dbReference>
<evidence type="ECO:0000256" key="1">
    <source>
        <dbReference type="SAM" id="MobiDB-lite"/>
    </source>
</evidence>
<feature type="domain" description="Tail spike" evidence="2">
    <location>
        <begin position="95"/>
        <end position="352"/>
    </location>
</feature>